<dbReference type="InterPro" id="IPR011698">
    <property type="entry name" value="GATase_3"/>
</dbReference>
<feature type="active site" description="Nucleophile" evidence="7">
    <location>
        <position position="328"/>
    </location>
</feature>
<dbReference type="GO" id="GO:0015420">
    <property type="term" value="F:ABC-type vitamin B12 transporter activity"/>
    <property type="evidence" value="ECO:0007669"/>
    <property type="project" value="UniProtKB-UniRule"/>
</dbReference>
<dbReference type="Gene3D" id="3.40.50.880">
    <property type="match status" value="1"/>
</dbReference>
<keyword evidence="4 7" id="KW-0169">Cobalamin biosynthesis</keyword>
<dbReference type="SUPFAM" id="SSF52317">
    <property type="entry name" value="Class I glutamine amidotransferase-like"/>
    <property type="match status" value="1"/>
</dbReference>
<evidence type="ECO:0000256" key="1">
    <source>
        <dbReference type="ARBA" id="ARBA00004953"/>
    </source>
</evidence>
<evidence type="ECO:0000256" key="4">
    <source>
        <dbReference type="ARBA" id="ARBA00022573"/>
    </source>
</evidence>
<dbReference type="KEGG" id="cmet:K6K41_26910"/>
<keyword evidence="11" id="KW-1185">Reference proteome</keyword>
<dbReference type="CDD" id="cd01750">
    <property type="entry name" value="GATase1_CobQ"/>
    <property type="match status" value="1"/>
</dbReference>
<dbReference type="PANTHER" id="PTHR21343">
    <property type="entry name" value="DETHIOBIOTIN SYNTHETASE"/>
    <property type="match status" value="1"/>
</dbReference>
<dbReference type="InterPro" id="IPR029062">
    <property type="entry name" value="Class_I_gatase-like"/>
</dbReference>
<dbReference type="InterPro" id="IPR027417">
    <property type="entry name" value="P-loop_NTPase"/>
</dbReference>
<dbReference type="PANTHER" id="PTHR21343:SF1">
    <property type="entry name" value="COBYRIC ACID SYNTHASE"/>
    <property type="match status" value="1"/>
</dbReference>
<evidence type="ECO:0000256" key="7">
    <source>
        <dbReference type="HAMAP-Rule" id="MF_00028"/>
    </source>
</evidence>
<comment type="similarity">
    <text evidence="2 7">Belongs to the CobB/CobQ family. CobQ subfamily.</text>
</comment>
<sequence>MFQGTGSNVGKSLIVAGLCRLFARRGLKVAPFKPQNMSNNAAVTLDGGEIGRAQALQARAAFREPVVDMNPVLLKPESETGSQVVVQGRRVGSYRGAAYSGLKPSLMAPVIESFERLAADADLVLVEGAGSAAEVNLRQNDIANMGFAQSANVPVVLIGDIDRGGVIASLVGTSALLPPDDRALIRGFLINRFRGDPAMFAGGLTTIAERTGWPSLGVAPWFPEAGKLPAEDSVNLVGRARPARGEIRIVTPVLPRISNFDDLDPLRLEIGVSLELVEGGAPLPVDADLVLLPGSKATIDDLDALRRFGWDHDIHAHVRRGGRVLGLCGGYQMLGRTIADPDGVEGPPRSVEGLGLLEVDTVLGGEKRLARVTGRHMPSGEAVEAYEIHMGRTAGPDTARAPFEVEGRPEGAASPNGLVAGAYLHGVFAADGFRRAYLKALGLPGSALAYEATIEATLDALAAHLETHLDVDAILAIARSRG</sequence>
<organism evidence="10 11">
    <name type="scientific">Chenggangzhangella methanolivorans</name>
    <dbReference type="NCBI Taxonomy" id="1437009"/>
    <lineage>
        <taxon>Bacteria</taxon>
        <taxon>Pseudomonadati</taxon>
        <taxon>Pseudomonadota</taxon>
        <taxon>Alphaproteobacteria</taxon>
        <taxon>Hyphomicrobiales</taxon>
        <taxon>Methylopilaceae</taxon>
        <taxon>Chenggangzhangella</taxon>
    </lineage>
</organism>
<dbReference type="Proteomes" id="UP000825701">
    <property type="component" value="Chromosome"/>
</dbReference>
<dbReference type="SUPFAM" id="SSF52540">
    <property type="entry name" value="P-loop containing nucleoside triphosphate hydrolases"/>
    <property type="match status" value="1"/>
</dbReference>
<proteinExistence type="inferred from homology"/>
<name>A0A9E6UQG3_9HYPH</name>
<feature type="active site" evidence="7">
    <location>
        <position position="425"/>
    </location>
</feature>
<keyword evidence="5 7" id="KW-0315">Glutamine amidotransferase</keyword>
<comment type="pathway">
    <text evidence="1 7">Cofactor biosynthesis; adenosylcobalamin biosynthesis.</text>
</comment>
<dbReference type="EMBL" id="CP081869">
    <property type="protein sequence ID" value="QZO02539.1"/>
    <property type="molecule type" value="Genomic_DNA"/>
</dbReference>
<dbReference type="InterPro" id="IPR002586">
    <property type="entry name" value="CobQ/CobB/MinD/ParA_Nub-bd_dom"/>
</dbReference>
<evidence type="ECO:0000256" key="5">
    <source>
        <dbReference type="ARBA" id="ARBA00022962"/>
    </source>
</evidence>
<dbReference type="Pfam" id="PF01656">
    <property type="entry name" value="CbiA"/>
    <property type="match status" value="1"/>
</dbReference>
<dbReference type="PROSITE" id="PS51274">
    <property type="entry name" value="GATASE_COBBQ"/>
    <property type="match status" value="1"/>
</dbReference>
<dbReference type="Gene3D" id="3.40.50.300">
    <property type="entry name" value="P-loop containing nucleotide triphosphate hydrolases"/>
    <property type="match status" value="1"/>
</dbReference>
<accession>A0A9E6UQG3</accession>
<dbReference type="NCBIfam" id="NF001989">
    <property type="entry name" value="PRK00784.1"/>
    <property type="match status" value="1"/>
</dbReference>
<evidence type="ECO:0000256" key="6">
    <source>
        <dbReference type="ARBA" id="ARBA00025166"/>
    </source>
</evidence>
<gene>
    <name evidence="7" type="primary">cobQ</name>
    <name evidence="10" type="ORF">K6K41_26910</name>
</gene>
<evidence type="ECO:0000259" key="8">
    <source>
        <dbReference type="Pfam" id="PF01656"/>
    </source>
</evidence>
<feature type="domain" description="CobB/CobQ-like glutamine amidotransferase" evidence="9">
    <location>
        <begin position="248"/>
        <end position="431"/>
    </location>
</feature>
<dbReference type="GO" id="GO:0009236">
    <property type="term" value="P:cobalamin biosynthetic process"/>
    <property type="evidence" value="ECO:0007669"/>
    <property type="project" value="UniProtKB-UniRule"/>
</dbReference>
<evidence type="ECO:0000256" key="2">
    <source>
        <dbReference type="ARBA" id="ARBA00006205"/>
    </source>
</evidence>
<reference evidence="10" key="1">
    <citation type="submission" date="2021-08" db="EMBL/GenBank/DDBJ databases">
        <authorList>
            <person name="Zhang H."/>
            <person name="Xu M."/>
            <person name="Yu Z."/>
            <person name="Yang L."/>
            <person name="Cai Y."/>
        </authorList>
    </citation>
    <scope>NUCLEOTIDE SEQUENCE</scope>
    <source>
        <strain evidence="10">CHL1</strain>
    </source>
</reference>
<protein>
    <recommendedName>
        <fullName evidence="3 7">Cobyric acid synthase</fullName>
    </recommendedName>
</protein>
<feature type="domain" description="CobQ/CobB/MinD/ParA nucleotide binding" evidence="8">
    <location>
        <begin position="1"/>
        <end position="232"/>
    </location>
</feature>
<dbReference type="InterPro" id="IPR033949">
    <property type="entry name" value="CobQ_GATase1"/>
</dbReference>
<evidence type="ECO:0000259" key="9">
    <source>
        <dbReference type="Pfam" id="PF07685"/>
    </source>
</evidence>
<dbReference type="HAMAP" id="MF_00028">
    <property type="entry name" value="CobQ"/>
    <property type="match status" value="1"/>
</dbReference>
<evidence type="ECO:0000256" key="3">
    <source>
        <dbReference type="ARBA" id="ARBA00019833"/>
    </source>
</evidence>
<dbReference type="Pfam" id="PF07685">
    <property type="entry name" value="GATase_3"/>
    <property type="match status" value="1"/>
</dbReference>
<dbReference type="NCBIfam" id="TIGR00313">
    <property type="entry name" value="cobQ"/>
    <property type="match status" value="1"/>
</dbReference>
<comment type="function">
    <text evidence="6 7">Catalyzes amidations at positions B, D, E, and G on adenosylcobyrinic A,C-diamide. NH(2) groups are provided by glutamine, and one molecule of ATP is hydrogenolyzed for each amidation.</text>
</comment>
<dbReference type="InterPro" id="IPR004459">
    <property type="entry name" value="CobQ_synth"/>
</dbReference>
<dbReference type="AlphaFoldDB" id="A0A9E6UQG3"/>
<evidence type="ECO:0000313" key="11">
    <source>
        <dbReference type="Proteomes" id="UP000825701"/>
    </source>
</evidence>
<evidence type="ECO:0000313" key="10">
    <source>
        <dbReference type="EMBL" id="QZO02539.1"/>
    </source>
</evidence>
<dbReference type="GO" id="GO:0003824">
    <property type="term" value="F:catalytic activity"/>
    <property type="evidence" value="ECO:0007669"/>
    <property type="project" value="InterPro"/>
</dbReference>